<reference evidence="3" key="1">
    <citation type="submission" date="2016-06" db="UniProtKB">
        <authorList>
            <consortium name="WormBaseParasite"/>
        </authorList>
    </citation>
    <scope>IDENTIFICATION</scope>
</reference>
<proteinExistence type="predicted"/>
<accession>A0A183EJ56</accession>
<dbReference type="Proteomes" id="UP000271098">
    <property type="component" value="Unassembled WGS sequence"/>
</dbReference>
<gene>
    <name evidence="1" type="ORF">GPUH_LOCUS20997</name>
</gene>
<reference evidence="1 2" key="2">
    <citation type="submission" date="2018-11" db="EMBL/GenBank/DDBJ databases">
        <authorList>
            <consortium name="Pathogen Informatics"/>
        </authorList>
    </citation>
    <scope>NUCLEOTIDE SEQUENCE [LARGE SCALE GENOMIC DNA]</scope>
</reference>
<dbReference type="AlphaFoldDB" id="A0A183EJ56"/>
<evidence type="ECO:0000313" key="1">
    <source>
        <dbReference type="EMBL" id="VDN37273.1"/>
    </source>
</evidence>
<evidence type="ECO:0000313" key="2">
    <source>
        <dbReference type="Proteomes" id="UP000271098"/>
    </source>
</evidence>
<dbReference type="EMBL" id="UYRT01091615">
    <property type="protein sequence ID" value="VDN37273.1"/>
    <property type="molecule type" value="Genomic_DNA"/>
</dbReference>
<dbReference type="WBParaSite" id="GPUH_0002102201-mRNA-1">
    <property type="protein sequence ID" value="GPUH_0002102201-mRNA-1"/>
    <property type="gene ID" value="GPUH_0002102201"/>
</dbReference>
<sequence length="798" mass="88625">MILLLQCEEHLGGVNKLGELSEKLQEYSSDIHEKLLPLLASSGRIFADCPVQTVDLVQTAETSTTMDPGTFVDSGSENPIHYSVQLEDLTAQSMALDPESFTGFERGILVDASVQVERGVKTMEAATTTDKEEFRACQCRKVNPKNEVCNLATNDEGRLTRSESSLKDANEAEGKVRINLNCQRKTEISMLPTESILPPERMTQCGMEATGNGWFLDSMDFACQVGYQPALIDKSVCFPEFPKQSESRACETVGIAILLDCECQTENQSVMIDKSCGFSEKSKQFESRKCGTEWPDSTTNYCQTEYHNFVIDESVSFPETSRQFGSKACGSEECAALTESASQTESFSLMNDKSTCFPETLRHFESKACETERFASLADFACQADNYSMMISEAVWFPETPKQFESRACETEESALSTDFLCQAEKQPVMLDRSHDFPKTKQFESCKCEIKSSASNADFACQAGNSLIMTRDSAFFPETSKQVEWKATGSDTETTIAGLFFKVENPTTSANFLSECSADLPAVTVRSEDLVSQNGLNSGIMGTYYNSEDVGNFSRAKDAYNGKEKICADTLCQTNSRMSKSEVRDLGISWDENGSVILQTGRHEEHRNTSVQTGDLQPLISTSANDDFPQNILPPPRSTGTFWENDKKCLKSMDVCTQMNVADETADMSSVQYITAYLLQLQQILQIEFDRGALKINDEQFEQNIANFVAYLNRIMQKNSATELEIPPQNLAQNMPEEPIMLGTQAKITSTTQVASNASALLVPQYLSSFQYASPNLQRWLASQEQEPPTSQQEQVMV</sequence>
<evidence type="ECO:0000313" key="3">
    <source>
        <dbReference type="WBParaSite" id="GPUH_0002102201-mRNA-1"/>
    </source>
</evidence>
<name>A0A183EJ56_9BILA</name>
<protein>
    <submittedName>
        <fullName evidence="3">Breast cancer type 2 susceptibility protein homolog</fullName>
    </submittedName>
</protein>
<keyword evidence="2" id="KW-1185">Reference proteome</keyword>
<organism evidence="3">
    <name type="scientific">Gongylonema pulchrum</name>
    <dbReference type="NCBI Taxonomy" id="637853"/>
    <lineage>
        <taxon>Eukaryota</taxon>
        <taxon>Metazoa</taxon>
        <taxon>Ecdysozoa</taxon>
        <taxon>Nematoda</taxon>
        <taxon>Chromadorea</taxon>
        <taxon>Rhabditida</taxon>
        <taxon>Spirurina</taxon>
        <taxon>Spiruromorpha</taxon>
        <taxon>Spiruroidea</taxon>
        <taxon>Gongylonematidae</taxon>
        <taxon>Gongylonema</taxon>
    </lineage>
</organism>